<sequence>MTPAIHAVLAIAIMAAVTFLTRALPFLLFDRGGNPPKLVLYLGRVLPPAIIAMLIVYCLRALRSASLFVPAGWLPQIIAVAAVVALHLWKHNNLLSIFGGTILYMVLVQAVFV</sequence>
<dbReference type="AlphaFoldDB" id="A0A921MK11"/>
<keyword evidence="1" id="KW-0812">Transmembrane</keyword>
<dbReference type="PIRSF" id="PIRSF003203">
    <property type="entry name" value="AzlD"/>
    <property type="match status" value="1"/>
</dbReference>
<evidence type="ECO:0000313" key="3">
    <source>
        <dbReference type="Proteomes" id="UP000760668"/>
    </source>
</evidence>
<keyword evidence="1" id="KW-1133">Transmembrane helix</keyword>
<reference evidence="2" key="2">
    <citation type="submission" date="2021-09" db="EMBL/GenBank/DDBJ databases">
        <authorList>
            <person name="Gilroy R."/>
        </authorList>
    </citation>
    <scope>NUCLEOTIDE SEQUENCE</scope>
    <source>
        <strain evidence="2">CHK179-5677</strain>
    </source>
</reference>
<name>A0A921MK11_9FIRM</name>
<organism evidence="2 3">
    <name type="scientific">Pseudoflavonifractor capillosus</name>
    <dbReference type="NCBI Taxonomy" id="106588"/>
    <lineage>
        <taxon>Bacteria</taxon>
        <taxon>Bacillati</taxon>
        <taxon>Bacillota</taxon>
        <taxon>Clostridia</taxon>
        <taxon>Eubacteriales</taxon>
        <taxon>Oscillospiraceae</taxon>
        <taxon>Pseudoflavonifractor</taxon>
    </lineage>
</organism>
<feature type="transmembrane region" description="Helical" evidence="1">
    <location>
        <begin position="71"/>
        <end position="89"/>
    </location>
</feature>
<dbReference type="InterPro" id="IPR008407">
    <property type="entry name" value="Brnchd-chn_aa_trnsp_AzlD"/>
</dbReference>
<dbReference type="RefSeq" id="WP_295368754.1">
    <property type="nucleotide sequence ID" value="NZ_DYUC01000023.1"/>
</dbReference>
<evidence type="ECO:0000256" key="1">
    <source>
        <dbReference type="SAM" id="Phobius"/>
    </source>
</evidence>
<proteinExistence type="predicted"/>
<gene>
    <name evidence="2" type="ORF">K8V01_03020</name>
</gene>
<protein>
    <submittedName>
        <fullName evidence="2">AzlD domain-containing protein</fullName>
    </submittedName>
</protein>
<dbReference type="Pfam" id="PF05437">
    <property type="entry name" value="AzlD"/>
    <property type="match status" value="1"/>
</dbReference>
<accession>A0A921MK11</accession>
<comment type="caution">
    <text evidence="2">The sequence shown here is derived from an EMBL/GenBank/DDBJ whole genome shotgun (WGS) entry which is preliminary data.</text>
</comment>
<reference evidence="2" key="1">
    <citation type="journal article" date="2021" name="PeerJ">
        <title>Extensive microbial diversity within the chicken gut microbiome revealed by metagenomics and culture.</title>
        <authorList>
            <person name="Gilroy R."/>
            <person name="Ravi A."/>
            <person name="Getino M."/>
            <person name="Pursley I."/>
            <person name="Horton D.L."/>
            <person name="Alikhan N.F."/>
            <person name="Baker D."/>
            <person name="Gharbi K."/>
            <person name="Hall N."/>
            <person name="Watson M."/>
            <person name="Adriaenssens E.M."/>
            <person name="Foster-Nyarko E."/>
            <person name="Jarju S."/>
            <person name="Secka A."/>
            <person name="Antonio M."/>
            <person name="Oren A."/>
            <person name="Chaudhuri R.R."/>
            <person name="La Ragione R."/>
            <person name="Hildebrand F."/>
            <person name="Pallen M.J."/>
        </authorList>
    </citation>
    <scope>NUCLEOTIDE SEQUENCE</scope>
    <source>
        <strain evidence="2">CHK179-5677</strain>
    </source>
</reference>
<dbReference type="Proteomes" id="UP000760668">
    <property type="component" value="Unassembled WGS sequence"/>
</dbReference>
<feature type="transmembrane region" description="Helical" evidence="1">
    <location>
        <begin position="95"/>
        <end position="112"/>
    </location>
</feature>
<dbReference type="EMBL" id="DYUC01000023">
    <property type="protein sequence ID" value="HJG85993.1"/>
    <property type="molecule type" value="Genomic_DNA"/>
</dbReference>
<keyword evidence="1" id="KW-0472">Membrane</keyword>
<feature type="transmembrane region" description="Helical" evidence="1">
    <location>
        <begin position="39"/>
        <end position="59"/>
    </location>
</feature>
<evidence type="ECO:0000313" key="2">
    <source>
        <dbReference type="EMBL" id="HJG85993.1"/>
    </source>
</evidence>